<protein>
    <submittedName>
        <fullName evidence="2">Uncharacterized membrane protein YebE</fullName>
    </submittedName>
</protein>
<evidence type="ECO:0000256" key="1">
    <source>
        <dbReference type="SAM" id="MobiDB-lite"/>
    </source>
</evidence>
<reference evidence="3" key="1">
    <citation type="submission" date="2017-08" db="EMBL/GenBank/DDBJ databases">
        <authorList>
            <person name="Varghese N."/>
            <person name="Submissions S."/>
        </authorList>
    </citation>
    <scope>NUCLEOTIDE SEQUENCE [LARGE SCALE GENOMIC DNA]</scope>
    <source>
        <strain evidence="3">JA234</strain>
    </source>
</reference>
<accession>A0A285CTV5</accession>
<evidence type="ECO:0000313" key="2">
    <source>
        <dbReference type="EMBL" id="SNX70981.1"/>
    </source>
</evidence>
<dbReference type="Gene3D" id="1.10.3680.10">
    <property type="entry name" value="TerB-like"/>
    <property type="match status" value="1"/>
</dbReference>
<dbReference type="OrthoDB" id="5459344at2"/>
<name>A0A285CTV5_9RHOB</name>
<proteinExistence type="predicted"/>
<feature type="compositionally biased region" description="Low complexity" evidence="1">
    <location>
        <begin position="101"/>
        <end position="112"/>
    </location>
</feature>
<dbReference type="CDD" id="cd07178">
    <property type="entry name" value="terB_like_YebE"/>
    <property type="match status" value="1"/>
</dbReference>
<keyword evidence="3" id="KW-1185">Reference proteome</keyword>
<evidence type="ECO:0000313" key="3">
    <source>
        <dbReference type="Proteomes" id="UP000219467"/>
    </source>
</evidence>
<dbReference type="Proteomes" id="UP000219467">
    <property type="component" value="Unassembled WGS sequence"/>
</dbReference>
<dbReference type="Pfam" id="PF04391">
    <property type="entry name" value="DUF533"/>
    <property type="match status" value="1"/>
</dbReference>
<organism evidence="2 3">
    <name type="scientific">Cereibacter ovatus</name>
    <dbReference type="NCBI Taxonomy" id="439529"/>
    <lineage>
        <taxon>Bacteria</taxon>
        <taxon>Pseudomonadati</taxon>
        <taxon>Pseudomonadota</taxon>
        <taxon>Alphaproteobacteria</taxon>
        <taxon>Rhodobacterales</taxon>
        <taxon>Paracoccaceae</taxon>
        <taxon>Cereibacter</taxon>
    </lineage>
</organism>
<gene>
    <name evidence="2" type="ORF">SAMN05878503_10795</name>
</gene>
<dbReference type="RefSeq" id="WP_097030520.1">
    <property type="nucleotide sequence ID" value="NZ_OAOQ01000007.1"/>
</dbReference>
<feature type="region of interest" description="Disordered" evidence="1">
    <location>
        <begin position="99"/>
        <end position="122"/>
    </location>
</feature>
<dbReference type="EMBL" id="OAOQ01000007">
    <property type="protein sequence ID" value="SNX70981.1"/>
    <property type="molecule type" value="Genomic_DNA"/>
</dbReference>
<dbReference type="AlphaFoldDB" id="A0A285CTV5"/>
<dbReference type="SUPFAM" id="SSF158682">
    <property type="entry name" value="TerB-like"/>
    <property type="match status" value="1"/>
</dbReference>
<dbReference type="InterPro" id="IPR029024">
    <property type="entry name" value="TerB-like"/>
</dbReference>
<dbReference type="InterPro" id="IPR007486">
    <property type="entry name" value="YebE"/>
</dbReference>
<sequence>MKDARRLIEGFLGGQSGLGGQSLVGGQSVQDGLSGAARKAKETWDGQSALGKGAIAGGLAALLLGSKGGRKLARTAVRTGGVALVGALAYRAWQDWQAGKSPDAAPSALPAPQGTPFLPADENQADDLSERLLQAMVAAAKADGRVTPAERLRIDRQMAELGMGPEAQALVAAELDSPLDPGRIAGLARSPEEAAEIYAASLLVVDRDGAAEKGYLAMLAARLGLQPELVAHLNAQDDALG</sequence>